<dbReference type="Pfam" id="PF02635">
    <property type="entry name" value="DsrE"/>
    <property type="match status" value="1"/>
</dbReference>
<dbReference type="PANTHER" id="PTHR34874:SF1">
    <property type="entry name" value="PROTEIN YCHN"/>
    <property type="match status" value="1"/>
</dbReference>
<proteinExistence type="predicted"/>
<accession>A0ABN2TYX9</accession>
<dbReference type="Gene3D" id="3.40.1260.10">
    <property type="entry name" value="DsrEFH-like"/>
    <property type="match status" value="1"/>
</dbReference>
<dbReference type="InterPro" id="IPR027396">
    <property type="entry name" value="DsrEFH-like"/>
</dbReference>
<feature type="compositionally biased region" description="Polar residues" evidence="1">
    <location>
        <begin position="101"/>
        <end position="114"/>
    </location>
</feature>
<name>A0ABN2TYX9_9MICO</name>
<dbReference type="SUPFAM" id="SSF75169">
    <property type="entry name" value="DsrEFH-like"/>
    <property type="match status" value="1"/>
</dbReference>
<dbReference type="Proteomes" id="UP001501285">
    <property type="component" value="Unassembled WGS sequence"/>
</dbReference>
<gene>
    <name evidence="2" type="ORF">GCM10009740_14060</name>
</gene>
<evidence type="ECO:0000256" key="1">
    <source>
        <dbReference type="SAM" id="MobiDB-lite"/>
    </source>
</evidence>
<comment type="caution">
    <text evidence="2">The sequence shown here is derived from an EMBL/GenBank/DDBJ whole genome shotgun (WGS) entry which is preliminary data.</text>
</comment>
<dbReference type="InterPro" id="IPR003787">
    <property type="entry name" value="Sulphur_relay_DsrE/F-like"/>
</dbReference>
<evidence type="ECO:0000313" key="3">
    <source>
        <dbReference type="Proteomes" id="UP001501285"/>
    </source>
</evidence>
<organism evidence="2 3">
    <name type="scientific">Terrabacter terrae</name>
    <dbReference type="NCBI Taxonomy" id="318434"/>
    <lineage>
        <taxon>Bacteria</taxon>
        <taxon>Bacillati</taxon>
        <taxon>Actinomycetota</taxon>
        <taxon>Actinomycetes</taxon>
        <taxon>Micrococcales</taxon>
        <taxon>Intrasporangiaceae</taxon>
        <taxon>Terrabacter</taxon>
    </lineage>
</organism>
<sequence>MKQLLLILNGPAYGVDETFNAMRLAVALSHRDDAHVKVFLMGDAVTCAIAGQKTPNGHYALDRMLRSFIRHGGQVAACGTCLDARGLTEDHLIEGVPRPPSTSWQPGASRPTTC</sequence>
<dbReference type="EMBL" id="BAAANB010000003">
    <property type="protein sequence ID" value="GAA2025604.1"/>
    <property type="molecule type" value="Genomic_DNA"/>
</dbReference>
<feature type="region of interest" description="Disordered" evidence="1">
    <location>
        <begin position="93"/>
        <end position="114"/>
    </location>
</feature>
<protein>
    <submittedName>
        <fullName evidence="2">DsrE/DsrF/TusD sulfur relay family protein</fullName>
    </submittedName>
</protein>
<reference evidence="2 3" key="1">
    <citation type="journal article" date="2019" name="Int. J. Syst. Evol. Microbiol.">
        <title>The Global Catalogue of Microorganisms (GCM) 10K type strain sequencing project: providing services to taxonomists for standard genome sequencing and annotation.</title>
        <authorList>
            <consortium name="The Broad Institute Genomics Platform"/>
            <consortium name="The Broad Institute Genome Sequencing Center for Infectious Disease"/>
            <person name="Wu L."/>
            <person name="Ma J."/>
        </authorList>
    </citation>
    <scope>NUCLEOTIDE SEQUENCE [LARGE SCALE GENOMIC DNA]</scope>
    <source>
        <strain evidence="2 3">JCM 14283</strain>
    </source>
</reference>
<dbReference type="PANTHER" id="PTHR34874">
    <property type="entry name" value="PROTEIN YCHN"/>
    <property type="match status" value="1"/>
</dbReference>
<dbReference type="RefSeq" id="WP_343989399.1">
    <property type="nucleotide sequence ID" value="NZ_BAAANB010000003.1"/>
</dbReference>
<evidence type="ECO:0000313" key="2">
    <source>
        <dbReference type="EMBL" id="GAA2025604.1"/>
    </source>
</evidence>
<keyword evidence="3" id="KW-1185">Reference proteome</keyword>